<dbReference type="CDD" id="cd02513">
    <property type="entry name" value="CMP-NeuAc_Synthase"/>
    <property type="match status" value="1"/>
</dbReference>
<dbReference type="Proteomes" id="UP000054422">
    <property type="component" value="Unassembled WGS sequence"/>
</dbReference>
<name>A0A0A2T883_9GAMM</name>
<dbReference type="InterPro" id="IPR050793">
    <property type="entry name" value="CMP-NeuNAc_synthase"/>
</dbReference>
<dbReference type="SUPFAM" id="SSF53448">
    <property type="entry name" value="Nucleotide-diphospho-sugar transferases"/>
    <property type="match status" value="1"/>
</dbReference>
<dbReference type="Gene3D" id="3.90.550.10">
    <property type="entry name" value="Spore Coat Polysaccharide Biosynthesis Protein SpsA, Chain A"/>
    <property type="match status" value="1"/>
</dbReference>
<dbReference type="OrthoDB" id="9805604at2"/>
<accession>A0A0A2T883</accession>
<dbReference type="RefSeq" id="WP_052117573.1">
    <property type="nucleotide sequence ID" value="NZ_JNCF01000012.1"/>
</dbReference>
<dbReference type="EMBL" id="JNCF01000012">
    <property type="protein sequence ID" value="KGP63633.1"/>
    <property type="molecule type" value="Genomic_DNA"/>
</dbReference>
<dbReference type="STRING" id="1498499.EP47_03145"/>
<dbReference type="PANTHER" id="PTHR21485">
    <property type="entry name" value="HAD SUPERFAMILY MEMBERS CMAS AND KDSC"/>
    <property type="match status" value="1"/>
</dbReference>
<gene>
    <name evidence="1" type="ORF">EP47_03145</name>
</gene>
<comment type="caution">
    <text evidence="1">The sequence shown here is derived from an EMBL/GenBank/DDBJ whole genome shotgun (WGS) entry which is preliminary data.</text>
</comment>
<evidence type="ECO:0008006" key="3">
    <source>
        <dbReference type="Google" id="ProtNLM"/>
    </source>
</evidence>
<protein>
    <recommendedName>
        <fullName evidence="3">Acylneuraminate cytidylyltransferase</fullName>
    </recommendedName>
</protein>
<dbReference type="GO" id="GO:0008781">
    <property type="term" value="F:N-acylneuraminate cytidylyltransferase activity"/>
    <property type="evidence" value="ECO:0007669"/>
    <property type="project" value="TreeGrafter"/>
</dbReference>
<evidence type="ECO:0000313" key="2">
    <source>
        <dbReference type="Proteomes" id="UP000054422"/>
    </source>
</evidence>
<dbReference type="InterPro" id="IPR029044">
    <property type="entry name" value="Nucleotide-diphossugar_trans"/>
</dbReference>
<proteinExistence type="predicted"/>
<dbReference type="AlphaFoldDB" id="A0A0A2T883"/>
<reference evidence="1 2" key="1">
    <citation type="submission" date="2014-05" db="EMBL/GenBank/DDBJ databases">
        <authorList>
            <person name="Rizzardi K."/>
            <person name="Winiecka-Krusnell J."/>
            <person name="Ramliden M."/>
            <person name="Alm E."/>
            <person name="Andersson S."/>
            <person name="Byfors S."/>
        </authorList>
    </citation>
    <scope>NUCLEOTIDE SEQUENCE [LARGE SCALE GENOMIC DNA]</scope>
    <source>
        <strain evidence="1 2">LEGN</strain>
    </source>
</reference>
<organism evidence="1 2">
    <name type="scientific">Legionella norrlandica</name>
    <dbReference type="NCBI Taxonomy" id="1498499"/>
    <lineage>
        <taxon>Bacteria</taxon>
        <taxon>Pseudomonadati</taxon>
        <taxon>Pseudomonadota</taxon>
        <taxon>Gammaproteobacteria</taxon>
        <taxon>Legionellales</taxon>
        <taxon>Legionellaceae</taxon>
        <taxon>Legionella</taxon>
    </lineage>
</organism>
<dbReference type="InterPro" id="IPR003329">
    <property type="entry name" value="Cytidylyl_trans"/>
</dbReference>
<keyword evidence="2" id="KW-1185">Reference proteome</keyword>
<sequence>MINNKRIVAFIPVRGGSKSIINKNLALLGGKPLVAWPIEVASDIPEIDEIIVSTDDQNIANTAKSYNVTIQHRPDYLATDTALVADVIRYYRTILSAENNLPDYMVLLEATSPFRTKEIIQKCLYRLVYEDLDSIATFNEAEVNPHRIWSIQNGQPEPFIKGAIPWISRQNLPKAYQLNGVVYAFNLRAFPNEGPSVLFGKMGAEILDGSSVIDIDTNKDLVVANVLFETRNSTEVI</sequence>
<evidence type="ECO:0000313" key="1">
    <source>
        <dbReference type="EMBL" id="KGP63633.1"/>
    </source>
</evidence>
<dbReference type="PANTHER" id="PTHR21485:SF3">
    <property type="entry name" value="N-ACYLNEURAMINATE CYTIDYLYLTRANSFERASE"/>
    <property type="match status" value="1"/>
</dbReference>
<dbReference type="Pfam" id="PF02348">
    <property type="entry name" value="CTP_transf_3"/>
    <property type="match status" value="1"/>
</dbReference>